<evidence type="ECO:0000313" key="4">
    <source>
        <dbReference type="Proteomes" id="UP000177925"/>
    </source>
</evidence>
<organism evidence="3 4">
    <name type="scientific">Candidatus Muproteobacteria bacterium RBG_16_64_11</name>
    <dbReference type="NCBI Taxonomy" id="1817758"/>
    <lineage>
        <taxon>Bacteria</taxon>
        <taxon>Pseudomonadati</taxon>
        <taxon>Pseudomonadota</taxon>
        <taxon>Candidatus Muproteobacteria</taxon>
    </lineage>
</organism>
<sequence length="340" mass="37942">MSPNRHAFRTWVLAVCLAVTGLALADVVQLAANPPDRYTVIKGDTLWGIAARFLKEPWYWPRVWKINEHIKNPHLIYPGDVLVLRRDGGQPQIGLDEEFLSPRARTESRDDAIVTVPPGAILPYLHQQLVVSNHELEKAGYVTVGMDGRVALGDHDQFYARGLGKKPDEFYQLFRPGKPLRNPDNGEVLGYEAIYLGDATLMAAGDPSKLAVTRVAQEIGPTDRLIKAPPRTTLPHYFPRAPKNQVSGRILSGVNALREFGPLAVVAISLGKREGMEEGHVLRIMRHAGRHKDPITKKLYQLPDEESGLLMVFRVFDKASYALIMDANRPIHLHDVVQTP</sequence>
<dbReference type="InterPro" id="IPR018392">
    <property type="entry name" value="LysM"/>
</dbReference>
<keyword evidence="1" id="KW-0732">Signal</keyword>
<reference evidence="3 4" key="1">
    <citation type="journal article" date="2016" name="Nat. Commun.">
        <title>Thousands of microbial genomes shed light on interconnected biogeochemical processes in an aquifer system.</title>
        <authorList>
            <person name="Anantharaman K."/>
            <person name="Brown C.T."/>
            <person name="Hug L.A."/>
            <person name="Sharon I."/>
            <person name="Castelle C.J."/>
            <person name="Probst A.J."/>
            <person name="Thomas B.C."/>
            <person name="Singh A."/>
            <person name="Wilkins M.J."/>
            <person name="Karaoz U."/>
            <person name="Brodie E.L."/>
            <person name="Williams K.H."/>
            <person name="Hubbard S.S."/>
            <person name="Banfield J.F."/>
        </authorList>
    </citation>
    <scope>NUCLEOTIDE SEQUENCE [LARGE SCALE GENOMIC DNA]</scope>
</reference>
<dbReference type="PANTHER" id="PTHR34700">
    <property type="entry name" value="POTASSIUM BINDING PROTEIN KBP"/>
    <property type="match status" value="1"/>
</dbReference>
<feature type="domain" description="LysM" evidence="2">
    <location>
        <begin position="36"/>
        <end position="84"/>
    </location>
</feature>
<dbReference type="EMBL" id="MFSS01000120">
    <property type="protein sequence ID" value="OGI41695.1"/>
    <property type="molecule type" value="Genomic_DNA"/>
</dbReference>
<dbReference type="Pfam" id="PF01476">
    <property type="entry name" value="LysM"/>
    <property type="match status" value="1"/>
</dbReference>
<protein>
    <recommendedName>
        <fullName evidence="2">LysM domain-containing protein</fullName>
    </recommendedName>
</protein>
<proteinExistence type="predicted"/>
<dbReference type="SUPFAM" id="SSF54106">
    <property type="entry name" value="LysM domain"/>
    <property type="match status" value="1"/>
</dbReference>
<dbReference type="InterPro" id="IPR052196">
    <property type="entry name" value="Bact_Kbp"/>
</dbReference>
<comment type="caution">
    <text evidence="3">The sequence shown here is derived from an EMBL/GenBank/DDBJ whole genome shotgun (WGS) entry which is preliminary data.</text>
</comment>
<feature type="signal peptide" evidence="1">
    <location>
        <begin position="1"/>
        <end position="25"/>
    </location>
</feature>
<dbReference type="CDD" id="cd00118">
    <property type="entry name" value="LysM"/>
    <property type="match status" value="1"/>
</dbReference>
<dbReference type="SMART" id="SM00257">
    <property type="entry name" value="LysM"/>
    <property type="match status" value="1"/>
</dbReference>
<accession>A0A1F6T9H3</accession>
<dbReference type="Gene3D" id="3.10.350.10">
    <property type="entry name" value="LysM domain"/>
    <property type="match status" value="1"/>
</dbReference>
<evidence type="ECO:0000259" key="2">
    <source>
        <dbReference type="PROSITE" id="PS51782"/>
    </source>
</evidence>
<dbReference type="STRING" id="1817758.A2150_06160"/>
<dbReference type="PROSITE" id="PS51782">
    <property type="entry name" value="LYSM"/>
    <property type="match status" value="1"/>
</dbReference>
<feature type="chain" id="PRO_5009526618" description="LysM domain-containing protein" evidence="1">
    <location>
        <begin position="26"/>
        <end position="340"/>
    </location>
</feature>
<gene>
    <name evidence="3" type="ORF">A2150_06160</name>
</gene>
<dbReference type="PANTHER" id="PTHR34700:SF4">
    <property type="entry name" value="PHAGE-LIKE ELEMENT PBSX PROTEIN XKDP"/>
    <property type="match status" value="1"/>
</dbReference>
<dbReference type="Proteomes" id="UP000177925">
    <property type="component" value="Unassembled WGS sequence"/>
</dbReference>
<evidence type="ECO:0000256" key="1">
    <source>
        <dbReference type="SAM" id="SignalP"/>
    </source>
</evidence>
<dbReference type="InterPro" id="IPR036779">
    <property type="entry name" value="LysM_dom_sf"/>
</dbReference>
<dbReference type="AlphaFoldDB" id="A0A1F6T9H3"/>
<evidence type="ECO:0000313" key="3">
    <source>
        <dbReference type="EMBL" id="OGI41695.1"/>
    </source>
</evidence>
<name>A0A1F6T9H3_9PROT</name>